<dbReference type="GO" id="GO:0003676">
    <property type="term" value="F:nucleic acid binding"/>
    <property type="evidence" value="ECO:0007669"/>
    <property type="project" value="InterPro"/>
</dbReference>
<comment type="similarity">
    <text evidence="3">Belongs to the Mediator complex subunit 6 family.</text>
</comment>
<evidence type="ECO:0000256" key="17">
    <source>
        <dbReference type="SAM" id="Phobius"/>
    </source>
</evidence>
<gene>
    <name evidence="19" type="ORF">OGAPHI_001191</name>
</gene>
<dbReference type="GO" id="GO:0003712">
    <property type="term" value="F:transcription coregulator activity"/>
    <property type="evidence" value="ECO:0007669"/>
    <property type="project" value="InterPro"/>
</dbReference>
<feature type="region of interest" description="Disordered" evidence="16">
    <location>
        <begin position="49"/>
        <end position="78"/>
    </location>
</feature>
<evidence type="ECO:0000256" key="5">
    <source>
        <dbReference type="ARBA" id="ARBA00020634"/>
    </source>
</evidence>
<comment type="caution">
    <text evidence="19">The sequence shown here is derived from an EMBL/GenBank/DDBJ whole genome shotgun (WGS) entry which is preliminary data.</text>
</comment>
<dbReference type="InterPro" id="IPR022894">
    <property type="entry name" value="Oligoribonuclease"/>
</dbReference>
<organism evidence="19 20">
    <name type="scientific">Ogataea philodendri</name>
    <dbReference type="NCBI Taxonomy" id="1378263"/>
    <lineage>
        <taxon>Eukaryota</taxon>
        <taxon>Fungi</taxon>
        <taxon>Dikarya</taxon>
        <taxon>Ascomycota</taxon>
        <taxon>Saccharomycotina</taxon>
        <taxon>Pichiomycetes</taxon>
        <taxon>Pichiales</taxon>
        <taxon>Pichiaceae</taxon>
        <taxon>Ogataea</taxon>
    </lineage>
</organism>
<dbReference type="RefSeq" id="XP_046064101.1">
    <property type="nucleotide sequence ID" value="XM_046201926.1"/>
</dbReference>
<dbReference type="PANTHER" id="PTHR23502:SF30">
    <property type="entry name" value="TRANSPORTER, PUTATIVE (AFU_ORTHOLOGUE AFUA_8G04702)-RELATED"/>
    <property type="match status" value="1"/>
</dbReference>
<dbReference type="Pfam" id="PF00929">
    <property type="entry name" value="RNase_T"/>
    <property type="match status" value="1"/>
</dbReference>
<dbReference type="PANTHER" id="PTHR23502">
    <property type="entry name" value="MAJOR FACILITATOR SUPERFAMILY"/>
    <property type="match status" value="1"/>
</dbReference>
<dbReference type="GO" id="GO:0006357">
    <property type="term" value="P:regulation of transcription by RNA polymerase II"/>
    <property type="evidence" value="ECO:0007669"/>
    <property type="project" value="InterPro"/>
</dbReference>
<evidence type="ECO:0000256" key="3">
    <source>
        <dbReference type="ARBA" id="ARBA00007526"/>
    </source>
</evidence>
<evidence type="ECO:0000313" key="20">
    <source>
        <dbReference type="Proteomes" id="UP000769157"/>
    </source>
</evidence>
<dbReference type="InterPro" id="IPR038566">
    <property type="entry name" value="Mediator_Med6_sf"/>
</dbReference>
<evidence type="ECO:0000313" key="19">
    <source>
        <dbReference type="EMBL" id="KAH3670676.1"/>
    </source>
</evidence>
<keyword evidence="13" id="KW-0804">Transcription</keyword>
<keyword evidence="14" id="KW-0539">Nucleus</keyword>
<accession>A0A9P8PEZ4</accession>
<dbReference type="EMBL" id="JAEUBE010000087">
    <property type="protein sequence ID" value="KAH3670676.1"/>
    <property type="molecule type" value="Genomic_DNA"/>
</dbReference>
<dbReference type="SUPFAM" id="SSF103473">
    <property type="entry name" value="MFS general substrate transporter"/>
    <property type="match status" value="1"/>
</dbReference>
<dbReference type="SMART" id="SM00479">
    <property type="entry name" value="EXOIII"/>
    <property type="match status" value="1"/>
</dbReference>
<feature type="transmembrane region" description="Helical" evidence="17">
    <location>
        <begin position="848"/>
        <end position="868"/>
    </location>
</feature>
<name>A0A9P8PEZ4_9ASCO</name>
<keyword evidence="8" id="KW-0378">Hydrolase</keyword>
<dbReference type="GO" id="GO:0000175">
    <property type="term" value="F:3'-5'-RNA exonuclease activity"/>
    <property type="evidence" value="ECO:0007669"/>
    <property type="project" value="InterPro"/>
</dbReference>
<dbReference type="GO" id="GO:0016592">
    <property type="term" value="C:mediator complex"/>
    <property type="evidence" value="ECO:0007669"/>
    <property type="project" value="InterPro"/>
</dbReference>
<keyword evidence="12 17" id="KW-0472">Membrane</keyword>
<keyword evidence="10 17" id="KW-1133">Transmembrane helix</keyword>
<dbReference type="FunFam" id="3.30.420.10:FF:000003">
    <property type="entry name" value="Oligoribonuclease"/>
    <property type="match status" value="1"/>
</dbReference>
<keyword evidence="7" id="KW-0540">Nuclease</keyword>
<keyword evidence="11" id="KW-0805">Transcription regulation</keyword>
<evidence type="ECO:0000256" key="7">
    <source>
        <dbReference type="ARBA" id="ARBA00022722"/>
    </source>
</evidence>
<feature type="transmembrane region" description="Helical" evidence="17">
    <location>
        <begin position="711"/>
        <end position="737"/>
    </location>
</feature>
<keyword evidence="6 17" id="KW-0812">Transmembrane</keyword>
<dbReference type="CDD" id="cd06135">
    <property type="entry name" value="Orn"/>
    <property type="match status" value="1"/>
</dbReference>
<comment type="subcellular location">
    <subcellularLocation>
        <location evidence="2">Membrane</location>
        <topology evidence="2">Multi-pass membrane protein</topology>
    </subcellularLocation>
    <subcellularLocation>
        <location evidence="1">Nucleus</location>
    </subcellularLocation>
</comment>
<dbReference type="Pfam" id="PF07690">
    <property type="entry name" value="MFS_1"/>
    <property type="match status" value="1"/>
</dbReference>
<evidence type="ECO:0000256" key="9">
    <source>
        <dbReference type="ARBA" id="ARBA00022839"/>
    </source>
</evidence>
<comment type="similarity">
    <text evidence="4">Belongs to the oligoribonuclease family.</text>
</comment>
<feature type="transmembrane region" description="Helical" evidence="17">
    <location>
        <begin position="669"/>
        <end position="691"/>
    </location>
</feature>
<evidence type="ECO:0000256" key="4">
    <source>
        <dbReference type="ARBA" id="ARBA00009921"/>
    </source>
</evidence>
<evidence type="ECO:0000256" key="8">
    <source>
        <dbReference type="ARBA" id="ARBA00022801"/>
    </source>
</evidence>
<dbReference type="Gene3D" id="3.10.450.580">
    <property type="entry name" value="Mediator complex, subunit Med6"/>
    <property type="match status" value="1"/>
</dbReference>
<dbReference type="Proteomes" id="UP000769157">
    <property type="component" value="Unassembled WGS sequence"/>
</dbReference>
<dbReference type="Pfam" id="PF04934">
    <property type="entry name" value="Med6"/>
    <property type="match status" value="1"/>
</dbReference>
<dbReference type="InterPro" id="IPR012337">
    <property type="entry name" value="RNaseH-like_sf"/>
</dbReference>
<dbReference type="OrthoDB" id="270189at2759"/>
<dbReference type="InterPro" id="IPR036259">
    <property type="entry name" value="MFS_trans_sf"/>
</dbReference>
<feature type="transmembrane region" description="Helical" evidence="17">
    <location>
        <begin position="584"/>
        <end position="604"/>
    </location>
</feature>
<evidence type="ECO:0000256" key="12">
    <source>
        <dbReference type="ARBA" id="ARBA00023136"/>
    </source>
</evidence>
<evidence type="ECO:0000259" key="18">
    <source>
        <dbReference type="SMART" id="SM00479"/>
    </source>
</evidence>
<proteinExistence type="inferred from homology"/>
<feature type="transmembrane region" description="Helical" evidence="17">
    <location>
        <begin position="472"/>
        <end position="488"/>
    </location>
</feature>
<dbReference type="Gene3D" id="1.20.1250.20">
    <property type="entry name" value="MFS general substrate transporter like domains"/>
    <property type="match status" value="1"/>
</dbReference>
<keyword evidence="20" id="KW-1185">Reference proteome</keyword>
<dbReference type="InterPro" id="IPR036397">
    <property type="entry name" value="RNaseH_sf"/>
</dbReference>
<dbReference type="InterPro" id="IPR011701">
    <property type="entry name" value="MFS"/>
</dbReference>
<dbReference type="Gene3D" id="3.30.420.10">
    <property type="entry name" value="Ribonuclease H-like superfamily/Ribonuclease H"/>
    <property type="match status" value="1"/>
</dbReference>
<evidence type="ECO:0000256" key="11">
    <source>
        <dbReference type="ARBA" id="ARBA00023015"/>
    </source>
</evidence>
<reference evidence="19" key="2">
    <citation type="submission" date="2021-01" db="EMBL/GenBank/DDBJ databases">
        <authorList>
            <person name="Schikora-Tamarit M.A."/>
        </authorList>
    </citation>
    <scope>NUCLEOTIDE SEQUENCE</scope>
    <source>
        <strain evidence="19">CBS6075</strain>
    </source>
</reference>
<evidence type="ECO:0000256" key="13">
    <source>
        <dbReference type="ARBA" id="ARBA00023163"/>
    </source>
</evidence>
<dbReference type="GO" id="GO:0005886">
    <property type="term" value="C:plasma membrane"/>
    <property type="evidence" value="ECO:0007669"/>
    <property type="project" value="TreeGrafter"/>
</dbReference>
<feature type="domain" description="Exonuclease" evidence="18">
    <location>
        <begin position="1144"/>
        <end position="1319"/>
    </location>
</feature>
<feature type="transmembrane region" description="Helical" evidence="17">
    <location>
        <begin position="783"/>
        <end position="811"/>
    </location>
</feature>
<dbReference type="GO" id="GO:0022857">
    <property type="term" value="F:transmembrane transporter activity"/>
    <property type="evidence" value="ECO:0007669"/>
    <property type="project" value="InterPro"/>
</dbReference>
<protein>
    <recommendedName>
        <fullName evidence="5">Mediator of RNA polymerase II transcription subunit 6</fullName>
    </recommendedName>
    <alternativeName>
        <fullName evidence="15">Mediator complex subunit 6</fullName>
    </alternativeName>
</protein>
<evidence type="ECO:0000256" key="1">
    <source>
        <dbReference type="ARBA" id="ARBA00004123"/>
    </source>
</evidence>
<keyword evidence="9" id="KW-0269">Exonuclease</keyword>
<evidence type="ECO:0000256" key="15">
    <source>
        <dbReference type="ARBA" id="ARBA00031259"/>
    </source>
</evidence>
<evidence type="ECO:0000256" key="10">
    <source>
        <dbReference type="ARBA" id="ARBA00022989"/>
    </source>
</evidence>
<evidence type="ECO:0000256" key="16">
    <source>
        <dbReference type="SAM" id="MobiDB-lite"/>
    </source>
</evidence>
<dbReference type="InterPro" id="IPR007018">
    <property type="entry name" value="Mediator_Med6"/>
</dbReference>
<dbReference type="SUPFAM" id="SSF53098">
    <property type="entry name" value="Ribonuclease H-like"/>
    <property type="match status" value="1"/>
</dbReference>
<reference evidence="19" key="1">
    <citation type="journal article" date="2021" name="Open Biol.">
        <title>Shared evolutionary footprints suggest mitochondrial oxidative damage underlies multiple complex I losses in fungi.</title>
        <authorList>
            <person name="Schikora-Tamarit M.A."/>
            <person name="Marcet-Houben M."/>
            <person name="Nosek J."/>
            <person name="Gabaldon T."/>
        </authorList>
    </citation>
    <scope>NUCLEOTIDE SEQUENCE</scope>
    <source>
        <strain evidence="19">CBS6075</strain>
    </source>
</reference>
<feature type="transmembrane region" description="Helical" evidence="17">
    <location>
        <begin position="758"/>
        <end position="777"/>
    </location>
</feature>
<evidence type="ECO:0000256" key="2">
    <source>
        <dbReference type="ARBA" id="ARBA00004141"/>
    </source>
</evidence>
<evidence type="ECO:0000256" key="6">
    <source>
        <dbReference type="ARBA" id="ARBA00022692"/>
    </source>
</evidence>
<sequence>MAGVWFWCHVAVRWHQNEVHALVVHCLERTGNNREPVVLATRVRSHHAQQWTSSARASDTPHAAERCRGSDGPSTVGAQAERRALERGDGTLAGTRASRREVRVERVSAHTGDVVTGTQVHQALWLCCPDIEDSTRVQQQFGRVRPFCGDVLDQTNVSSVGDLVLIGIVLLDGDWEPVQRTDGFAGLLVVLIELLGSLESFVNEELHGAVYELVAGGCTLGEGLEHLNSSQFSGSNLGSQLGGGGLRDGELFLGQELLGNRGDVESKLGGDKVLRELVLVQDIVGQFLVVRLDFRLESLKKSRVLGVVGVRSVKSKVHGEWTHNWWTNCGLNTPIPNPFISEKLSDTRIFVPKAVTDKAGINLLSRETWTPSSNPMREIDYSAVPGTSHLVDLDKSAHVAETKTGIVLIPEPSNDPNDPLNWSKGRKLMHAFCLVVFVFGGGIPSCCIYSILTEISDYSGISLSDLNNGTGYFFLFLGLGNLLLMPLAQQYGKRPVYLVSTLGSLGFNLWLTYVKGNGQWIAAKILCGILQAPGESLPEISVGDVWFEHERATYMGVYSVALFGSNYLAPMVAGFINDSLGWKWVLWLACIFNAVCFVFLFFFLEESNYFKPRHPSGAVSEDYASGEKTHANVEVVTMEDVPLRTFWQRLSLTYGVNPKNNLKDHFMGAFYMAQFPAVLYAGFLYGASLFWYSVLNATEALVLGGEPYNFSPAMCGLAYVSPVIFALIIYPYAGWSTDYIKIWFARKNKGMSQAEDRFWVLVPYMILGPVSLILWGVGAAKGIHWFGVVFGLGLMAGLCTIGCVSSVTYIVDCYEEMTYSAITVVIVIRNVMNFAMDYGITPFVTNVGLQNCFVASAFICLFCYFFFFTSLPLENPCLFFFPMSLDNLDELQWRSPEWVNAFGLRTDNVLEYFSQSPFFDRTSNNQVLKMQNQFTDTNFYNKPYDLLLQDLRKMRGIEFVIAMVREPDFWIIRKQNRTSETETDTLADYYIIGSSVYMAPVTHAVLSSRFLASVLSLRNAIGELQHLPSFSPSNGHQYLLQTGDALAAPTADTDTARIPDSSANAFSNLLNLSLQNNAVVLETMPVTGINESALVAEKTEGVPYSTGFGKSMFSLSGILKPKTPAVPQLEPLEPVNGKYDHLLPIVWVDCEMTGLDLQNDHIIEVCCLITDKHLRLIDETGYEAVVHYPKERMDQMDEWCTSHHGDSGLTQKVIESSNTVDQVQQQLTDYLGRYMSKGVGILAGNSVHVDRQYLCKEMPKVTNYLTYRIIDVSSIMEMARRHNPTVNEYTPDKIGAHTARSDILESINQLKYYRDVYLKGPEEVEFGTRKRRRR</sequence>
<dbReference type="GeneID" id="70233159"/>
<dbReference type="NCBIfam" id="NF003765">
    <property type="entry name" value="PRK05359.1"/>
    <property type="match status" value="1"/>
</dbReference>
<feature type="transmembrane region" description="Helical" evidence="17">
    <location>
        <begin position="431"/>
        <end position="452"/>
    </location>
</feature>
<evidence type="ECO:0000256" key="14">
    <source>
        <dbReference type="ARBA" id="ARBA00023242"/>
    </source>
</evidence>
<dbReference type="InterPro" id="IPR013520">
    <property type="entry name" value="Ribonucl_H"/>
</dbReference>